<accession>A0ABZ2APS8</accession>
<reference evidence="2 3" key="1">
    <citation type="submission" date="2024-01" db="EMBL/GenBank/DDBJ databases">
        <title>Comparative genomics of Cryptococcus and Kwoniella reveals pathogenesis evolution and contrasting modes of karyotype evolution via chromosome fusion or intercentromeric recombination.</title>
        <authorList>
            <person name="Coelho M.A."/>
            <person name="David-Palma M."/>
            <person name="Shea T."/>
            <person name="Bowers K."/>
            <person name="McGinley-Smith S."/>
            <person name="Mohammad A.W."/>
            <person name="Gnirke A."/>
            <person name="Yurkov A.M."/>
            <person name="Nowrousian M."/>
            <person name="Sun S."/>
            <person name="Cuomo C.A."/>
            <person name="Heitman J."/>
        </authorList>
    </citation>
    <scope>NUCLEOTIDE SEQUENCE [LARGE SCALE GENOMIC DNA]</scope>
    <source>
        <strain evidence="2 3">7685027</strain>
    </source>
</reference>
<dbReference type="InterPro" id="IPR046347">
    <property type="entry name" value="bZIP_sf"/>
</dbReference>
<evidence type="ECO:0008006" key="4">
    <source>
        <dbReference type="Google" id="ProtNLM"/>
    </source>
</evidence>
<keyword evidence="1" id="KW-0175">Coiled coil</keyword>
<evidence type="ECO:0000313" key="2">
    <source>
        <dbReference type="EMBL" id="WVO20533.1"/>
    </source>
</evidence>
<evidence type="ECO:0000256" key="1">
    <source>
        <dbReference type="SAM" id="Coils"/>
    </source>
</evidence>
<dbReference type="GeneID" id="89988604"/>
<gene>
    <name evidence="2" type="ORF">IAS62_001830</name>
</gene>
<dbReference type="RefSeq" id="XP_064719772.1">
    <property type="nucleotide sequence ID" value="XM_064863700.1"/>
</dbReference>
<dbReference type="CDD" id="cd14686">
    <property type="entry name" value="bZIP"/>
    <property type="match status" value="1"/>
</dbReference>
<protein>
    <recommendedName>
        <fullName evidence="4">BZIP domain-containing protein</fullName>
    </recommendedName>
</protein>
<organism evidence="2 3">
    <name type="scientific">Cryptococcus decagattii</name>
    <dbReference type="NCBI Taxonomy" id="1859122"/>
    <lineage>
        <taxon>Eukaryota</taxon>
        <taxon>Fungi</taxon>
        <taxon>Dikarya</taxon>
        <taxon>Basidiomycota</taxon>
        <taxon>Agaricomycotina</taxon>
        <taxon>Tremellomycetes</taxon>
        <taxon>Tremellales</taxon>
        <taxon>Cryptococcaceae</taxon>
        <taxon>Cryptococcus</taxon>
        <taxon>Cryptococcus gattii species complex</taxon>
    </lineage>
</organism>
<keyword evidence="3" id="KW-1185">Reference proteome</keyword>
<dbReference type="EMBL" id="CP143808">
    <property type="protein sequence ID" value="WVO20533.1"/>
    <property type="molecule type" value="Genomic_DNA"/>
</dbReference>
<dbReference type="Gene3D" id="3.40.50.1820">
    <property type="entry name" value="alpha/beta hydrolase"/>
    <property type="match status" value="1"/>
</dbReference>
<dbReference type="Proteomes" id="UP001432216">
    <property type="component" value="Chromosome 3"/>
</dbReference>
<dbReference type="SUPFAM" id="SSF57959">
    <property type="entry name" value="Leucine zipper domain"/>
    <property type="match status" value="1"/>
</dbReference>
<sequence length="129" mass="14645">MKDQIRCYRAALTSRQRKTAEMQTLKTTNQSLQSDNELLSISLQEMKETNTMLAAQLNEKLCRIMELEHRSPKHPVVFCHGLLGFDYLGPASMPPLQISHWRGIREVLESNGVEVLIARLFPAIFCSSG</sequence>
<dbReference type="InterPro" id="IPR029058">
    <property type="entry name" value="AB_hydrolase_fold"/>
</dbReference>
<proteinExistence type="predicted"/>
<name>A0ABZ2APS8_9TREE</name>
<feature type="coiled-coil region" evidence="1">
    <location>
        <begin position="15"/>
        <end position="49"/>
    </location>
</feature>
<evidence type="ECO:0000313" key="3">
    <source>
        <dbReference type="Proteomes" id="UP001432216"/>
    </source>
</evidence>